<evidence type="ECO:0000256" key="5">
    <source>
        <dbReference type="PIRNR" id="PIRNR005096"/>
    </source>
</evidence>
<dbReference type="InterPro" id="IPR015443">
    <property type="entry name" value="Aldose_1-epimerase"/>
</dbReference>
<evidence type="ECO:0000256" key="2">
    <source>
        <dbReference type="ARBA" id="ARBA00006206"/>
    </source>
</evidence>
<reference evidence="7" key="1">
    <citation type="journal article" date="2019" name="Int. J. Syst. Evol. Microbiol.">
        <title>The Global Catalogue of Microorganisms (GCM) 10K type strain sequencing project: providing services to taxonomists for standard genome sequencing and annotation.</title>
        <authorList>
            <consortium name="The Broad Institute Genomics Platform"/>
            <consortium name="The Broad Institute Genome Sequencing Center for Infectious Disease"/>
            <person name="Wu L."/>
            <person name="Ma J."/>
        </authorList>
    </citation>
    <scope>NUCLEOTIDE SEQUENCE [LARGE SCALE GENOMIC DNA]</scope>
    <source>
        <strain evidence="7">KCTC 62102</strain>
    </source>
</reference>
<keyword evidence="3 5" id="KW-0413">Isomerase</keyword>
<evidence type="ECO:0000313" key="7">
    <source>
        <dbReference type="Proteomes" id="UP001595445"/>
    </source>
</evidence>
<dbReference type="PANTHER" id="PTHR10091">
    <property type="entry name" value="ALDOSE-1-EPIMERASE"/>
    <property type="match status" value="1"/>
</dbReference>
<dbReference type="EMBL" id="JBHRSM010000010">
    <property type="protein sequence ID" value="MFC3085448.1"/>
    <property type="molecule type" value="Genomic_DNA"/>
</dbReference>
<evidence type="ECO:0000256" key="4">
    <source>
        <dbReference type="ARBA" id="ARBA00023277"/>
    </source>
</evidence>
<evidence type="ECO:0000256" key="1">
    <source>
        <dbReference type="ARBA" id="ARBA00005028"/>
    </source>
</evidence>
<dbReference type="SUPFAM" id="SSF74650">
    <property type="entry name" value="Galactose mutarotase-like"/>
    <property type="match status" value="1"/>
</dbReference>
<keyword evidence="7" id="KW-1185">Reference proteome</keyword>
<gene>
    <name evidence="6" type="ORF">ACFOD6_05235</name>
</gene>
<dbReference type="Gene3D" id="2.70.98.10">
    <property type="match status" value="1"/>
</dbReference>
<dbReference type="InterPro" id="IPR008183">
    <property type="entry name" value="Aldose_1/G6P_1-epimerase"/>
</dbReference>
<comment type="pathway">
    <text evidence="1 5">Carbohydrate metabolism; hexose metabolism.</text>
</comment>
<dbReference type="InterPro" id="IPR047215">
    <property type="entry name" value="Galactose_mutarotase-like"/>
</dbReference>
<dbReference type="InterPro" id="IPR011013">
    <property type="entry name" value="Gal_mutarotase_sf_dom"/>
</dbReference>
<dbReference type="CDD" id="cd09019">
    <property type="entry name" value="galactose_mutarotase_like"/>
    <property type="match status" value="1"/>
</dbReference>
<accession>A0ABV7DSB7</accession>
<dbReference type="EC" id="5.1.3.3" evidence="5"/>
<dbReference type="Pfam" id="PF01263">
    <property type="entry name" value="Aldose_epim"/>
    <property type="match status" value="1"/>
</dbReference>
<sequence length="339" mass="35663">MAAVESIGEIGGTEVRAVTLEGGGLRLRLLTWGARLAELWVPDRTGVPADIVLGQDNLADWLAHGSYLGATCGRHANRIAGGRFVLDGRAVQLDRNEGANTLHGGAAGFDLKHWRIESHSASHVTFAITSPDGEMGFPGTLQARATYRLDAGLVITMAAQTDAPTVVNLVNHAYFNLAGQGAGDILGQELQVEAGFYLPVDDHKLPTGEILSVAGTPFDFRQPRSIGAAMPGPGGFDHNLCLSSPLAGDGLRPCLSATDPVSGRRLRLATSAPGVQLYTGAHFAGGPGKAGARYPRFAGFAAETQDFPDAPNRPQFPGTVLRPGQVYSHVMRLDFTPAP</sequence>
<keyword evidence="4 5" id="KW-0119">Carbohydrate metabolism</keyword>
<comment type="caution">
    <text evidence="6">The sequence shown here is derived from an EMBL/GenBank/DDBJ whole genome shotgun (WGS) entry which is preliminary data.</text>
</comment>
<dbReference type="Proteomes" id="UP001595445">
    <property type="component" value="Unassembled WGS sequence"/>
</dbReference>
<dbReference type="GO" id="GO:0016853">
    <property type="term" value="F:isomerase activity"/>
    <property type="evidence" value="ECO:0007669"/>
    <property type="project" value="UniProtKB-KW"/>
</dbReference>
<protein>
    <recommendedName>
        <fullName evidence="5">Aldose 1-epimerase</fullName>
        <ecNumber evidence="5">5.1.3.3</ecNumber>
    </recommendedName>
</protein>
<proteinExistence type="inferred from homology"/>
<comment type="catalytic activity">
    <reaction evidence="5">
        <text>alpha-D-glucose = beta-D-glucose</text>
        <dbReference type="Rhea" id="RHEA:10264"/>
        <dbReference type="ChEBI" id="CHEBI:15903"/>
        <dbReference type="ChEBI" id="CHEBI:17925"/>
        <dbReference type="EC" id="5.1.3.3"/>
    </reaction>
</comment>
<name>A0ABV7DSB7_9RHOB</name>
<dbReference type="PANTHER" id="PTHR10091:SF0">
    <property type="entry name" value="GALACTOSE MUTAROTASE"/>
    <property type="match status" value="1"/>
</dbReference>
<organism evidence="6 7">
    <name type="scientific">Tabrizicola soli</name>
    <dbReference type="NCBI Taxonomy" id="2185115"/>
    <lineage>
        <taxon>Bacteria</taxon>
        <taxon>Pseudomonadati</taxon>
        <taxon>Pseudomonadota</taxon>
        <taxon>Alphaproteobacteria</taxon>
        <taxon>Rhodobacterales</taxon>
        <taxon>Paracoccaceae</taxon>
        <taxon>Tabrizicola</taxon>
    </lineage>
</organism>
<dbReference type="InterPro" id="IPR014718">
    <property type="entry name" value="GH-type_carb-bd"/>
</dbReference>
<evidence type="ECO:0000256" key="3">
    <source>
        <dbReference type="ARBA" id="ARBA00023235"/>
    </source>
</evidence>
<dbReference type="PIRSF" id="PIRSF005096">
    <property type="entry name" value="GALM"/>
    <property type="match status" value="1"/>
</dbReference>
<evidence type="ECO:0000313" key="6">
    <source>
        <dbReference type="EMBL" id="MFC3085448.1"/>
    </source>
</evidence>
<dbReference type="NCBIfam" id="NF008277">
    <property type="entry name" value="PRK11055.1"/>
    <property type="match status" value="1"/>
</dbReference>
<comment type="similarity">
    <text evidence="2 5">Belongs to the aldose epimerase family.</text>
</comment>
<dbReference type="RefSeq" id="WP_197644307.1">
    <property type="nucleotide sequence ID" value="NZ_JAEACP010000011.1"/>
</dbReference>